<dbReference type="RefSeq" id="WP_380080503.1">
    <property type="nucleotide sequence ID" value="NZ_JBHRZF010000203.1"/>
</dbReference>
<organism evidence="1 2">
    <name type="scientific">Deinococcus antarcticus</name>
    <dbReference type="NCBI Taxonomy" id="1298767"/>
    <lineage>
        <taxon>Bacteria</taxon>
        <taxon>Thermotogati</taxon>
        <taxon>Deinococcota</taxon>
        <taxon>Deinococci</taxon>
        <taxon>Deinococcales</taxon>
        <taxon>Deinococcaceae</taxon>
        <taxon>Deinococcus</taxon>
    </lineage>
</organism>
<gene>
    <name evidence="1" type="ORF">ACFOPQ_17420</name>
</gene>
<proteinExistence type="predicted"/>
<protein>
    <submittedName>
        <fullName evidence="1">Uncharacterized protein</fullName>
    </submittedName>
</protein>
<dbReference type="EMBL" id="JBHRZF010000203">
    <property type="protein sequence ID" value="MFC3862546.1"/>
    <property type="molecule type" value="Genomic_DNA"/>
</dbReference>
<name>A0ABV8ABG2_9DEIO</name>
<accession>A0ABV8ABG2</accession>
<comment type="caution">
    <text evidence="1">The sequence shown here is derived from an EMBL/GenBank/DDBJ whole genome shotgun (WGS) entry which is preliminary data.</text>
</comment>
<evidence type="ECO:0000313" key="2">
    <source>
        <dbReference type="Proteomes" id="UP001595748"/>
    </source>
</evidence>
<keyword evidence="2" id="KW-1185">Reference proteome</keyword>
<dbReference type="Proteomes" id="UP001595748">
    <property type="component" value="Unassembled WGS sequence"/>
</dbReference>
<sequence>MKDPRKRRLSRVHQQLFGLTYLIGTEPELDPPEHIFIEPLALLSLMQQLQLKGTAQGGFVFGERLANSLSIHSFAPYGPRHNYASFSRGEWNPDYLLGYTDAMLTSHAGPVDWYGHWYATADAEKNSLEEDIHLFEAGRGKGLFDEFSPFLSVGWREGVLEIAAYRTVGSEIQSLPVTLPR</sequence>
<evidence type="ECO:0000313" key="1">
    <source>
        <dbReference type="EMBL" id="MFC3862546.1"/>
    </source>
</evidence>
<reference evidence="2" key="1">
    <citation type="journal article" date="2019" name="Int. J. Syst. Evol. Microbiol.">
        <title>The Global Catalogue of Microorganisms (GCM) 10K type strain sequencing project: providing services to taxonomists for standard genome sequencing and annotation.</title>
        <authorList>
            <consortium name="The Broad Institute Genomics Platform"/>
            <consortium name="The Broad Institute Genome Sequencing Center for Infectious Disease"/>
            <person name="Wu L."/>
            <person name="Ma J."/>
        </authorList>
    </citation>
    <scope>NUCLEOTIDE SEQUENCE [LARGE SCALE GENOMIC DNA]</scope>
    <source>
        <strain evidence="2">CCTCC AB 2013263</strain>
    </source>
</reference>